<evidence type="ECO:0000256" key="4">
    <source>
        <dbReference type="ARBA" id="ARBA00015735"/>
    </source>
</evidence>
<proteinExistence type="predicted"/>
<evidence type="ECO:0000256" key="7">
    <source>
        <dbReference type="ARBA" id="ARBA00022679"/>
    </source>
</evidence>
<reference evidence="18 19" key="1">
    <citation type="submission" date="2023-07" db="EMBL/GenBank/DDBJ databases">
        <title>Bacillus lucianemedeirus sp. nov, a new species isolated from an immunobiological production facility.</title>
        <authorList>
            <person name="Costa L.V."/>
            <person name="Miranda R.V.S.L."/>
            <person name="Brandao M.L.L."/>
            <person name="Reis C.M.F."/>
            <person name="Frazao A.M."/>
            <person name="Cruz F.V."/>
            <person name="Baio P.V.P."/>
            <person name="Veras J.F.C."/>
            <person name="Ramos J.N."/>
            <person name="Vieira V."/>
        </authorList>
    </citation>
    <scope>NUCLEOTIDE SEQUENCE [LARGE SCALE GENOMIC DNA]</scope>
    <source>
        <strain evidence="18 19">B190/17</strain>
    </source>
</reference>
<keyword evidence="19" id="KW-1185">Reference proteome</keyword>
<dbReference type="SMART" id="SM00304">
    <property type="entry name" value="HAMP"/>
    <property type="match status" value="1"/>
</dbReference>
<dbReference type="RefSeq" id="WP_404315900.1">
    <property type="nucleotide sequence ID" value="NZ_JAUIYO010000003.1"/>
</dbReference>
<dbReference type="PANTHER" id="PTHR45528:SF12">
    <property type="entry name" value="SENSOR HISTIDINE KINASE ARSS"/>
    <property type="match status" value="1"/>
</dbReference>
<dbReference type="Pfam" id="PF18719">
    <property type="entry name" value="ArlS_N"/>
    <property type="match status" value="1"/>
</dbReference>
<dbReference type="Gene3D" id="6.10.340.10">
    <property type="match status" value="1"/>
</dbReference>
<dbReference type="EMBL" id="JAUIYO010000003">
    <property type="protein sequence ID" value="MFK2825380.1"/>
    <property type="molecule type" value="Genomic_DNA"/>
</dbReference>
<dbReference type="InterPro" id="IPR050398">
    <property type="entry name" value="HssS/ArlS-like"/>
</dbReference>
<evidence type="ECO:0000256" key="1">
    <source>
        <dbReference type="ARBA" id="ARBA00000085"/>
    </source>
</evidence>
<gene>
    <name evidence="18" type="ORF">QYG89_06720</name>
</gene>
<dbReference type="SMART" id="SM00387">
    <property type="entry name" value="HATPase_c"/>
    <property type="match status" value="1"/>
</dbReference>
<accession>A0ABW8I855</accession>
<evidence type="ECO:0000256" key="6">
    <source>
        <dbReference type="ARBA" id="ARBA00022553"/>
    </source>
</evidence>
<feature type="domain" description="Histidine kinase" evidence="16">
    <location>
        <begin position="239"/>
        <end position="449"/>
    </location>
</feature>
<evidence type="ECO:0000256" key="14">
    <source>
        <dbReference type="ARBA" id="ARBA00023136"/>
    </source>
</evidence>
<evidence type="ECO:0000256" key="8">
    <source>
        <dbReference type="ARBA" id="ARBA00022692"/>
    </source>
</evidence>
<dbReference type="SUPFAM" id="SSF47384">
    <property type="entry name" value="Homodimeric domain of signal transducing histidine kinase"/>
    <property type="match status" value="1"/>
</dbReference>
<dbReference type="Pfam" id="PF00672">
    <property type="entry name" value="HAMP"/>
    <property type="match status" value="1"/>
</dbReference>
<dbReference type="GO" id="GO:0016301">
    <property type="term" value="F:kinase activity"/>
    <property type="evidence" value="ECO:0007669"/>
    <property type="project" value="UniProtKB-KW"/>
</dbReference>
<dbReference type="CDD" id="cd00075">
    <property type="entry name" value="HATPase"/>
    <property type="match status" value="1"/>
</dbReference>
<dbReference type="SUPFAM" id="SSF158472">
    <property type="entry name" value="HAMP domain-like"/>
    <property type="match status" value="1"/>
</dbReference>
<dbReference type="SUPFAM" id="SSF55874">
    <property type="entry name" value="ATPase domain of HSP90 chaperone/DNA topoisomerase II/histidine kinase"/>
    <property type="match status" value="1"/>
</dbReference>
<dbReference type="Pfam" id="PF00512">
    <property type="entry name" value="HisKA"/>
    <property type="match status" value="1"/>
</dbReference>
<feature type="transmembrane region" description="Helical" evidence="15">
    <location>
        <begin position="7"/>
        <end position="30"/>
    </location>
</feature>
<keyword evidence="12 15" id="KW-1133">Transmembrane helix</keyword>
<dbReference type="InterPro" id="IPR036890">
    <property type="entry name" value="HATPase_C_sf"/>
</dbReference>
<dbReference type="InterPro" id="IPR041610">
    <property type="entry name" value="ArlS_N"/>
</dbReference>
<comment type="catalytic activity">
    <reaction evidence="1">
        <text>ATP + protein L-histidine = ADP + protein N-phospho-L-histidine.</text>
        <dbReference type="EC" id="2.7.13.3"/>
    </reaction>
</comment>
<evidence type="ECO:0000313" key="19">
    <source>
        <dbReference type="Proteomes" id="UP001619911"/>
    </source>
</evidence>
<dbReference type="Proteomes" id="UP001619911">
    <property type="component" value="Unassembled WGS sequence"/>
</dbReference>
<dbReference type="Pfam" id="PF02518">
    <property type="entry name" value="HATPase_c"/>
    <property type="match status" value="1"/>
</dbReference>
<dbReference type="InterPro" id="IPR005467">
    <property type="entry name" value="His_kinase_dom"/>
</dbReference>
<keyword evidence="14 15" id="KW-0472">Membrane</keyword>
<evidence type="ECO:0000256" key="2">
    <source>
        <dbReference type="ARBA" id="ARBA00004651"/>
    </source>
</evidence>
<feature type="domain" description="HAMP" evidence="17">
    <location>
        <begin position="177"/>
        <end position="231"/>
    </location>
</feature>
<dbReference type="PROSITE" id="PS50109">
    <property type="entry name" value="HIS_KIN"/>
    <property type="match status" value="1"/>
</dbReference>
<evidence type="ECO:0000256" key="3">
    <source>
        <dbReference type="ARBA" id="ARBA00012438"/>
    </source>
</evidence>
<evidence type="ECO:0000313" key="18">
    <source>
        <dbReference type="EMBL" id="MFK2825380.1"/>
    </source>
</evidence>
<keyword evidence="10 18" id="KW-0418">Kinase</keyword>
<dbReference type="InterPro" id="IPR036097">
    <property type="entry name" value="HisK_dim/P_sf"/>
</dbReference>
<name>A0ABW8I855_9BACI</name>
<dbReference type="Gene3D" id="1.10.287.130">
    <property type="match status" value="1"/>
</dbReference>
<dbReference type="InterPro" id="IPR003660">
    <property type="entry name" value="HAMP_dom"/>
</dbReference>
<dbReference type="InterPro" id="IPR004358">
    <property type="entry name" value="Sig_transdc_His_kin-like_C"/>
</dbReference>
<evidence type="ECO:0000256" key="11">
    <source>
        <dbReference type="ARBA" id="ARBA00022840"/>
    </source>
</evidence>
<evidence type="ECO:0000256" key="9">
    <source>
        <dbReference type="ARBA" id="ARBA00022741"/>
    </source>
</evidence>
<keyword evidence="7" id="KW-0808">Transferase</keyword>
<protein>
    <recommendedName>
        <fullName evidence="4">Signal transduction histidine-protein kinase ArlS</fullName>
        <ecNumber evidence="3">2.7.13.3</ecNumber>
    </recommendedName>
</protein>
<dbReference type="Gene3D" id="3.30.565.10">
    <property type="entry name" value="Histidine kinase-like ATPase, C-terminal domain"/>
    <property type="match status" value="1"/>
</dbReference>
<evidence type="ECO:0000259" key="17">
    <source>
        <dbReference type="PROSITE" id="PS50885"/>
    </source>
</evidence>
<keyword evidence="8 15" id="KW-0812">Transmembrane</keyword>
<evidence type="ECO:0000256" key="15">
    <source>
        <dbReference type="SAM" id="Phobius"/>
    </source>
</evidence>
<keyword evidence="5" id="KW-1003">Cell membrane</keyword>
<keyword evidence="13" id="KW-0902">Two-component regulatory system</keyword>
<evidence type="ECO:0000256" key="5">
    <source>
        <dbReference type="ARBA" id="ARBA00022475"/>
    </source>
</evidence>
<keyword evidence="6" id="KW-0597">Phosphoprotein</keyword>
<evidence type="ECO:0000256" key="12">
    <source>
        <dbReference type="ARBA" id="ARBA00022989"/>
    </source>
</evidence>
<comment type="caution">
    <text evidence="18">The sequence shown here is derived from an EMBL/GenBank/DDBJ whole genome shotgun (WGS) entry which is preliminary data.</text>
</comment>
<sequence length="449" mass="50871">MKLQTKIILTSTILLFALLVVANGSIYFIFKQTMTNNAMEHLKAETENMTEGLKQTANTSVSTENLLRAYLPLNGMIRILPLRGKPLFVAIKEQIHLQNLPFSYESGEKADVIHHDRHLYAVIHTPVIWNNGDVVSLEVTEHLTDVEHSLKILRVILIAASLLIFIPTIIGGQILSRVILLPIQSLIQTMEEIQESRTFKKIIRNTSSKDELDQMANTFNSMMDLLEENYKKQEQFVSDASHELKTPLTVIESYANMLKRWGMKRPDILEEAIEAIHSESIRMKQLIKQMLLLAKGESQWQMSIEQVDIAAVCRQTAKHLQQAFQRSISIHVHTDDPIIMADEKKTKQLLYILIDNAFKYSEESVDIAITRSKSSLFLAITDYGVGIPKEDLIHVYERFFRVDKARTRETGGSGLGLSIARKIVAAHNGEIHIDSEEGKGTTVTLTFPV</sequence>
<organism evidence="18 19">
    <name type="scientific">Bacillus lumedeiriae</name>
    <dbReference type="NCBI Taxonomy" id="3058829"/>
    <lineage>
        <taxon>Bacteria</taxon>
        <taxon>Bacillati</taxon>
        <taxon>Bacillota</taxon>
        <taxon>Bacilli</taxon>
        <taxon>Bacillales</taxon>
        <taxon>Bacillaceae</taxon>
        <taxon>Bacillus</taxon>
    </lineage>
</organism>
<dbReference type="PRINTS" id="PR00344">
    <property type="entry name" value="BCTRLSENSOR"/>
</dbReference>
<keyword evidence="9" id="KW-0547">Nucleotide-binding</keyword>
<feature type="transmembrane region" description="Helical" evidence="15">
    <location>
        <begin position="152"/>
        <end position="175"/>
    </location>
</feature>
<keyword evidence="11" id="KW-0067">ATP-binding</keyword>
<dbReference type="PROSITE" id="PS50885">
    <property type="entry name" value="HAMP"/>
    <property type="match status" value="1"/>
</dbReference>
<dbReference type="SMART" id="SM00388">
    <property type="entry name" value="HisKA"/>
    <property type="match status" value="1"/>
</dbReference>
<dbReference type="InterPro" id="IPR003594">
    <property type="entry name" value="HATPase_dom"/>
</dbReference>
<dbReference type="InterPro" id="IPR003661">
    <property type="entry name" value="HisK_dim/P_dom"/>
</dbReference>
<evidence type="ECO:0000259" key="16">
    <source>
        <dbReference type="PROSITE" id="PS50109"/>
    </source>
</evidence>
<comment type="subcellular location">
    <subcellularLocation>
        <location evidence="2">Cell membrane</location>
        <topology evidence="2">Multi-pass membrane protein</topology>
    </subcellularLocation>
</comment>
<dbReference type="PANTHER" id="PTHR45528">
    <property type="entry name" value="SENSOR HISTIDINE KINASE CPXA"/>
    <property type="match status" value="1"/>
</dbReference>
<dbReference type="CDD" id="cd06225">
    <property type="entry name" value="HAMP"/>
    <property type="match status" value="1"/>
</dbReference>
<dbReference type="CDD" id="cd00082">
    <property type="entry name" value="HisKA"/>
    <property type="match status" value="1"/>
</dbReference>
<dbReference type="EC" id="2.7.13.3" evidence="3"/>
<evidence type="ECO:0000256" key="10">
    <source>
        <dbReference type="ARBA" id="ARBA00022777"/>
    </source>
</evidence>
<evidence type="ECO:0000256" key="13">
    <source>
        <dbReference type="ARBA" id="ARBA00023012"/>
    </source>
</evidence>